<evidence type="ECO:0000313" key="2">
    <source>
        <dbReference type="Proteomes" id="UP000073492"/>
    </source>
</evidence>
<proteinExistence type="predicted"/>
<dbReference type="EMBL" id="LFZO01000149">
    <property type="protein sequence ID" value="KXT12524.1"/>
    <property type="molecule type" value="Genomic_DNA"/>
</dbReference>
<accession>A0A139ICV1</accession>
<reference evidence="1 2" key="1">
    <citation type="submission" date="2015-07" db="EMBL/GenBank/DDBJ databases">
        <title>Comparative genomics of the Sigatoka disease complex on banana suggests a link between parallel evolutionary changes in Pseudocercospora fijiensis and Pseudocercospora eumusae and increased virulence on the banana host.</title>
        <authorList>
            <person name="Chang T.-C."/>
            <person name="Salvucci A."/>
            <person name="Crous P.W."/>
            <person name="Stergiopoulos I."/>
        </authorList>
    </citation>
    <scope>NUCLEOTIDE SEQUENCE [LARGE SCALE GENOMIC DNA]</scope>
    <source>
        <strain evidence="1 2">CBS 116634</strain>
    </source>
</reference>
<protein>
    <submittedName>
        <fullName evidence="1">Uncharacterized protein</fullName>
    </submittedName>
</protein>
<evidence type="ECO:0000313" key="1">
    <source>
        <dbReference type="EMBL" id="KXT12524.1"/>
    </source>
</evidence>
<sequence length="709" mass="80655">MLVAERPSAARPAQQSTKVVQIKDHNGDEVHIAWLKKAYEDADEEGLPPCPWQIYVLSTAEATLAAAQTHQFASEVGEWIDKMLGRAGEAEGVEGHYQLYTRGFNDYLACIAHQRREIAHRNRNRIWPHLIPSYAPDSSFEGYDPNYPAQGHEYAGFVLVLDRDDWQTGGVTALWFGRRQFATDRFGEGLPYGLENVVAAKPVRKREKLQQEMIEAWRQAEGHWMQANLTRRNQGALSPALYPAQDPSAHEDVALSDDDQHNVLDGEDSASQDNLSEMQVDQQDAMSSLHFDTSILFRGAKDFPYYKCDVYEDTIGWQVSSVWDIRHCKARPMFAFTLYLSAGSLPIVPQALFACLNQGQLSKVSWTLDVIHNLPDIGSAYRHYTVQARHRSVARSSSRAKAVRSILRRIALPFPEELLVHIHDILLPPCVVDYSSPPERRFRDVFMYLDAEAPTKGPHTVYSNPVVRAPFDYEHEEVLKFGVNHLQHWPLVADELHTLWSLCVPRAGLSTGEGHYFKMTLMIPSTGPYDETAIDAGLLTRPYIRMTLTLVGHRPVTIHRICHDFFEEALILDDPKTAPTGFLGEEWLSRHQRAQTWSTDPAFACPVDETGELPYHGLDRLETFMPGQEVEITDSLTLLGLYKWWYARRMQGLFEPGQRHHVRVSEELHIKRWTFGTTENLEGPFNLPPIPVRIEGQKEFVVDLQKATS</sequence>
<keyword evidence="2" id="KW-1185">Reference proteome</keyword>
<dbReference type="AlphaFoldDB" id="A0A139ICV1"/>
<dbReference type="Proteomes" id="UP000073492">
    <property type="component" value="Unassembled WGS sequence"/>
</dbReference>
<dbReference type="OrthoDB" id="3912079at2759"/>
<gene>
    <name evidence="1" type="ORF">AC579_10350</name>
</gene>
<name>A0A139ICV1_9PEZI</name>
<comment type="caution">
    <text evidence="1">The sequence shown here is derived from an EMBL/GenBank/DDBJ whole genome shotgun (WGS) entry which is preliminary data.</text>
</comment>
<organism evidence="1 2">
    <name type="scientific">Pseudocercospora musae</name>
    <dbReference type="NCBI Taxonomy" id="113226"/>
    <lineage>
        <taxon>Eukaryota</taxon>
        <taxon>Fungi</taxon>
        <taxon>Dikarya</taxon>
        <taxon>Ascomycota</taxon>
        <taxon>Pezizomycotina</taxon>
        <taxon>Dothideomycetes</taxon>
        <taxon>Dothideomycetidae</taxon>
        <taxon>Mycosphaerellales</taxon>
        <taxon>Mycosphaerellaceae</taxon>
        <taxon>Pseudocercospora</taxon>
    </lineage>
</organism>